<dbReference type="InterPro" id="IPR029760">
    <property type="entry name" value="GPX_CS"/>
</dbReference>
<feature type="region of interest" description="Disordered" evidence="8">
    <location>
        <begin position="73"/>
        <end position="118"/>
    </location>
</feature>
<proteinExistence type="inferred from homology"/>
<comment type="catalytic activity">
    <reaction evidence="6">
        <text>a hydroperoxide + [thioredoxin]-dithiol = an alcohol + [thioredoxin]-disulfide + H2O</text>
        <dbReference type="Rhea" id="RHEA:62620"/>
        <dbReference type="Rhea" id="RHEA-COMP:10698"/>
        <dbReference type="Rhea" id="RHEA-COMP:10700"/>
        <dbReference type="ChEBI" id="CHEBI:15377"/>
        <dbReference type="ChEBI" id="CHEBI:29950"/>
        <dbReference type="ChEBI" id="CHEBI:30879"/>
        <dbReference type="ChEBI" id="CHEBI:35924"/>
        <dbReference type="ChEBI" id="CHEBI:50058"/>
        <dbReference type="EC" id="1.11.1.24"/>
    </reaction>
</comment>
<dbReference type="Gene3D" id="3.40.30.10">
    <property type="entry name" value="Glutaredoxin"/>
    <property type="match status" value="1"/>
</dbReference>
<dbReference type="InterPro" id="IPR029759">
    <property type="entry name" value="GPX_AS"/>
</dbReference>
<comment type="caution">
    <text evidence="9">The sequence shown here is derived from an EMBL/GenBank/DDBJ whole genome shotgun (WGS) entry which is preliminary data.</text>
</comment>
<evidence type="ECO:0000256" key="1">
    <source>
        <dbReference type="ARBA" id="ARBA00006926"/>
    </source>
</evidence>
<dbReference type="PANTHER" id="PTHR11592">
    <property type="entry name" value="GLUTATHIONE PEROXIDASE"/>
    <property type="match status" value="1"/>
</dbReference>
<organism evidence="9 10">
    <name type="scientific">Pyricularia grisea</name>
    <name type="common">Crabgrass-specific blast fungus</name>
    <name type="synonym">Magnaporthe grisea</name>
    <dbReference type="NCBI Taxonomy" id="148305"/>
    <lineage>
        <taxon>Eukaryota</taxon>
        <taxon>Fungi</taxon>
        <taxon>Dikarya</taxon>
        <taxon>Ascomycota</taxon>
        <taxon>Pezizomycotina</taxon>
        <taxon>Sordariomycetes</taxon>
        <taxon>Sordariomycetidae</taxon>
        <taxon>Magnaporthales</taxon>
        <taxon>Pyriculariaceae</taxon>
        <taxon>Pyricularia</taxon>
    </lineage>
</organism>
<reference evidence="9" key="1">
    <citation type="submission" date="2021-01" db="EMBL/GenBank/DDBJ databases">
        <title>Deciphering the adaptive evolutionary patterns associated with biogeogrpahic diversity in the finger millet blast pathogen Magnaporthe oryzae in Eastern Africa.</title>
        <authorList>
            <person name="Onyema G."/>
            <person name="Shittu T.A."/>
            <person name="Dodsworth S."/>
            <person name="Devilliers S."/>
            <person name="Muthumeenakshi S."/>
            <person name="Sreenivasaprasad S."/>
        </authorList>
    </citation>
    <scope>NUCLEOTIDE SEQUENCE</scope>
    <source>
        <strain evidence="9">D15/s37</strain>
    </source>
</reference>
<dbReference type="InterPro" id="IPR000889">
    <property type="entry name" value="Glutathione_peroxidase"/>
</dbReference>
<keyword evidence="10" id="KW-1185">Reference proteome</keyword>
<accession>A0ABQ8P0F4</accession>
<dbReference type="EMBL" id="JABSND010000002">
    <property type="protein sequence ID" value="KAI6304744.1"/>
    <property type="molecule type" value="Genomic_DNA"/>
</dbReference>
<keyword evidence="4 7" id="KW-0560">Oxidoreductase</keyword>
<evidence type="ECO:0000313" key="10">
    <source>
        <dbReference type="Proteomes" id="UP001059893"/>
    </source>
</evidence>
<keyword evidence="2 7" id="KW-0575">Peroxidase</keyword>
<sequence>MILPVPNSLFLTADTTFPLVKKTPDHPNSILFLPAPKLPVGKMRPYRALVARPVYLRRHVRSQMTVMAGGALASRHLPASPRPAGRRAAPSSRRPHSTFVTWRESQLTPPAAEKGEETPLADYKGKVVLVVNTASKCGFTPQYAGLEALYKKITEKHPEDFTILGFPCNQFGGQEPGTDDDIQNFCQVNYGVTFPIMKKVDVNGDNADPLFKWLKEEMPGIMGLKRVKWNFEKFLIGRDGKVKGRWASTTKPESLEKDILKEIEAPKPSI</sequence>
<keyword evidence="3" id="KW-0049">Antioxidant</keyword>
<evidence type="ECO:0000313" key="9">
    <source>
        <dbReference type="EMBL" id="KAI6304744.1"/>
    </source>
</evidence>
<dbReference type="PROSITE" id="PS51355">
    <property type="entry name" value="GLUTATHIONE_PEROXID_3"/>
    <property type="match status" value="1"/>
</dbReference>
<dbReference type="CDD" id="cd00340">
    <property type="entry name" value="GSH_Peroxidase"/>
    <property type="match status" value="1"/>
</dbReference>
<dbReference type="InterPro" id="IPR036249">
    <property type="entry name" value="Thioredoxin-like_sf"/>
</dbReference>
<dbReference type="PANTHER" id="PTHR11592:SF78">
    <property type="entry name" value="GLUTATHIONE PEROXIDASE"/>
    <property type="match status" value="1"/>
</dbReference>
<dbReference type="SUPFAM" id="SSF52833">
    <property type="entry name" value="Thioredoxin-like"/>
    <property type="match status" value="1"/>
</dbReference>
<dbReference type="PRINTS" id="PR01011">
    <property type="entry name" value="GLUTPROXDASE"/>
</dbReference>
<dbReference type="Pfam" id="PF00255">
    <property type="entry name" value="GSHPx"/>
    <property type="match status" value="1"/>
</dbReference>
<dbReference type="PROSITE" id="PS00460">
    <property type="entry name" value="GLUTATHIONE_PEROXID_1"/>
    <property type="match status" value="1"/>
</dbReference>
<feature type="compositionally biased region" description="Polar residues" evidence="8">
    <location>
        <begin position="98"/>
        <end position="108"/>
    </location>
</feature>
<evidence type="ECO:0000256" key="3">
    <source>
        <dbReference type="ARBA" id="ARBA00022862"/>
    </source>
</evidence>
<dbReference type="PROSITE" id="PS00763">
    <property type="entry name" value="GLUTATHIONE_PEROXID_2"/>
    <property type="match status" value="1"/>
</dbReference>
<evidence type="ECO:0000256" key="8">
    <source>
        <dbReference type="SAM" id="MobiDB-lite"/>
    </source>
</evidence>
<evidence type="ECO:0000256" key="4">
    <source>
        <dbReference type="ARBA" id="ARBA00023002"/>
    </source>
</evidence>
<evidence type="ECO:0000256" key="5">
    <source>
        <dbReference type="ARBA" id="ARBA00023284"/>
    </source>
</evidence>
<dbReference type="Proteomes" id="UP001059893">
    <property type="component" value="Unassembled WGS sequence"/>
</dbReference>
<gene>
    <name evidence="9" type="ORF">MCOR33_000262</name>
</gene>
<comment type="similarity">
    <text evidence="1 7">Belongs to the glutathione peroxidase family.</text>
</comment>
<protein>
    <recommendedName>
        <fullName evidence="7">Glutathione peroxidase</fullName>
    </recommendedName>
</protein>
<feature type="compositionally biased region" description="Low complexity" evidence="8">
    <location>
        <begin position="78"/>
        <end position="92"/>
    </location>
</feature>
<keyword evidence="5" id="KW-0676">Redox-active center</keyword>
<evidence type="ECO:0000256" key="7">
    <source>
        <dbReference type="RuleBase" id="RU000499"/>
    </source>
</evidence>
<evidence type="ECO:0000256" key="6">
    <source>
        <dbReference type="ARBA" id="ARBA00049091"/>
    </source>
</evidence>
<name>A0ABQ8P0F4_PYRGI</name>
<evidence type="ECO:0000256" key="2">
    <source>
        <dbReference type="ARBA" id="ARBA00022559"/>
    </source>
</evidence>